<dbReference type="EMBL" id="JAWWNJ010000058">
    <property type="protein sequence ID" value="KAK7013985.1"/>
    <property type="molecule type" value="Genomic_DNA"/>
</dbReference>
<feature type="region of interest" description="Disordered" evidence="1">
    <location>
        <begin position="406"/>
        <end position="439"/>
    </location>
</feature>
<dbReference type="SUPFAM" id="SSF57997">
    <property type="entry name" value="Tropomyosin"/>
    <property type="match status" value="1"/>
</dbReference>
<feature type="region of interest" description="Disordered" evidence="1">
    <location>
        <begin position="276"/>
        <end position="307"/>
    </location>
</feature>
<comment type="caution">
    <text evidence="2">The sequence shown here is derived from an EMBL/GenBank/DDBJ whole genome shotgun (WGS) entry which is preliminary data.</text>
</comment>
<name>A0AAW0ALR6_9AGAR</name>
<gene>
    <name evidence="2" type="ORF">R3P38DRAFT_2545769</name>
</gene>
<protein>
    <submittedName>
        <fullName evidence="2">Uncharacterized protein</fullName>
    </submittedName>
</protein>
<dbReference type="Gene3D" id="1.10.287.1490">
    <property type="match status" value="1"/>
</dbReference>
<feature type="compositionally biased region" description="Low complexity" evidence="1">
    <location>
        <begin position="145"/>
        <end position="156"/>
    </location>
</feature>
<organism evidence="2 3">
    <name type="scientific">Favolaschia claudopus</name>
    <dbReference type="NCBI Taxonomy" id="2862362"/>
    <lineage>
        <taxon>Eukaryota</taxon>
        <taxon>Fungi</taxon>
        <taxon>Dikarya</taxon>
        <taxon>Basidiomycota</taxon>
        <taxon>Agaricomycotina</taxon>
        <taxon>Agaricomycetes</taxon>
        <taxon>Agaricomycetidae</taxon>
        <taxon>Agaricales</taxon>
        <taxon>Marasmiineae</taxon>
        <taxon>Mycenaceae</taxon>
        <taxon>Favolaschia</taxon>
    </lineage>
</organism>
<feature type="compositionally biased region" description="Gly residues" evidence="1">
    <location>
        <begin position="417"/>
        <end position="427"/>
    </location>
</feature>
<evidence type="ECO:0000313" key="3">
    <source>
        <dbReference type="Proteomes" id="UP001362999"/>
    </source>
</evidence>
<proteinExistence type="predicted"/>
<evidence type="ECO:0000256" key="1">
    <source>
        <dbReference type="SAM" id="MobiDB-lite"/>
    </source>
</evidence>
<reference evidence="2 3" key="1">
    <citation type="journal article" date="2024" name="J Genomics">
        <title>Draft genome sequencing and assembly of Favolaschia claudopus CIRM-BRFM 2984 isolated from oak limbs.</title>
        <authorList>
            <person name="Navarro D."/>
            <person name="Drula E."/>
            <person name="Chaduli D."/>
            <person name="Cazenave R."/>
            <person name="Ahrendt S."/>
            <person name="Wang J."/>
            <person name="Lipzen A."/>
            <person name="Daum C."/>
            <person name="Barry K."/>
            <person name="Grigoriev I.V."/>
            <person name="Favel A."/>
            <person name="Rosso M.N."/>
            <person name="Martin F."/>
        </authorList>
    </citation>
    <scope>NUCLEOTIDE SEQUENCE [LARGE SCALE GENOMIC DNA]</scope>
    <source>
        <strain evidence="2 3">CIRM-BRFM 2984</strain>
    </source>
</reference>
<accession>A0AAW0ALR6</accession>
<feature type="compositionally biased region" description="Basic and acidic residues" evidence="1">
    <location>
        <begin position="133"/>
        <end position="144"/>
    </location>
</feature>
<feature type="region of interest" description="Disordered" evidence="1">
    <location>
        <begin position="120"/>
        <end position="156"/>
    </location>
</feature>
<keyword evidence="3" id="KW-1185">Reference proteome</keyword>
<dbReference type="Proteomes" id="UP001362999">
    <property type="component" value="Unassembled WGS sequence"/>
</dbReference>
<evidence type="ECO:0000313" key="2">
    <source>
        <dbReference type="EMBL" id="KAK7013985.1"/>
    </source>
</evidence>
<feature type="compositionally biased region" description="Low complexity" evidence="1">
    <location>
        <begin position="428"/>
        <end position="439"/>
    </location>
</feature>
<feature type="region of interest" description="Disordered" evidence="1">
    <location>
        <begin position="1"/>
        <end position="48"/>
    </location>
</feature>
<dbReference type="AlphaFoldDB" id="A0AAW0ALR6"/>
<sequence length="439" mass="47966">MHPKTTNPAAPGEPAPPAGPDDNEKPETPLAEGLRNDLGPSSSTRSVTRTLSAKSLATGPEQTKDSVTSFQYFQLVAAPTGRDTQGNMISRNGRNIASLADIIKTIDGRIRQLEQNMNNLETRLNVRSQRPPSPDDRRSRRDSDSNGSVDSLSSTDVLREQIEDVEEQLGHLGHSITDHGARMDDLVSRTQILDDLESRTRVLETRVAPAESPEFSILEMTTALEQQFHIVRGKHEDLRSMVRSHDEAISKAGKRNEQVYADIQTAIRRLESSVARLQLTPSTAPPPAGSRSRARSPPPLPSLTRRASSPEIFTKAKRFRAEETYVLMGPIASSNSLPPLEILRVYLGANLPTYALPNTSSVHVTWDSYRTDYLRIVMNASEVRALKTTWDTKSINQGSIRMSAHGLDEASGSTSGRNGGNLGGNVGGRYSSGSSGRRV</sequence>